<dbReference type="AlphaFoldDB" id="A0A5N5SJY3"/>
<organism evidence="1 2">
    <name type="scientific">Armadillidium nasatum</name>
    <dbReference type="NCBI Taxonomy" id="96803"/>
    <lineage>
        <taxon>Eukaryota</taxon>
        <taxon>Metazoa</taxon>
        <taxon>Ecdysozoa</taxon>
        <taxon>Arthropoda</taxon>
        <taxon>Crustacea</taxon>
        <taxon>Multicrustacea</taxon>
        <taxon>Malacostraca</taxon>
        <taxon>Eumalacostraca</taxon>
        <taxon>Peracarida</taxon>
        <taxon>Isopoda</taxon>
        <taxon>Oniscidea</taxon>
        <taxon>Crinocheta</taxon>
        <taxon>Armadillidiidae</taxon>
        <taxon>Armadillidium</taxon>
    </lineage>
</organism>
<dbReference type="Proteomes" id="UP000326759">
    <property type="component" value="Unassembled WGS sequence"/>
</dbReference>
<protein>
    <submittedName>
        <fullName evidence="1">Uncharacterized protein</fullName>
    </submittedName>
</protein>
<keyword evidence="2" id="KW-1185">Reference proteome</keyword>
<accession>A0A5N5SJY3</accession>
<dbReference type="OrthoDB" id="6374536at2759"/>
<sequence length="119" mass="14001">LGEVRVSEFLYQNTFYSFRPEWPSIKTLLGEPNMTKRLLEIEKESLNETILRKLRKFIEYPKFTPDERSLSEQGARYDACVCRRQQLEGAVKRASGRLQRCSRLATVLADEHVIWQKHA</sequence>
<dbReference type="Gene3D" id="1.20.920.60">
    <property type="match status" value="1"/>
</dbReference>
<evidence type="ECO:0000313" key="1">
    <source>
        <dbReference type="EMBL" id="KAB7494296.1"/>
    </source>
</evidence>
<gene>
    <name evidence="1" type="ORF">Anas_03914</name>
</gene>
<evidence type="ECO:0000313" key="2">
    <source>
        <dbReference type="Proteomes" id="UP000326759"/>
    </source>
</evidence>
<feature type="non-terminal residue" evidence="1">
    <location>
        <position position="119"/>
    </location>
</feature>
<feature type="non-terminal residue" evidence="1">
    <location>
        <position position="1"/>
    </location>
</feature>
<proteinExistence type="predicted"/>
<reference evidence="1 2" key="1">
    <citation type="journal article" date="2019" name="PLoS Biol.">
        <title>Sex chromosomes control vertical transmission of feminizing Wolbachia symbionts in an isopod.</title>
        <authorList>
            <person name="Becking T."/>
            <person name="Chebbi M.A."/>
            <person name="Giraud I."/>
            <person name="Moumen B."/>
            <person name="Laverre T."/>
            <person name="Caubet Y."/>
            <person name="Peccoud J."/>
            <person name="Gilbert C."/>
            <person name="Cordaux R."/>
        </authorList>
    </citation>
    <scope>NUCLEOTIDE SEQUENCE [LARGE SCALE GENOMIC DNA]</scope>
    <source>
        <strain evidence="1">ANa2</strain>
        <tissue evidence="1">Whole body excluding digestive tract and cuticle</tissue>
    </source>
</reference>
<comment type="caution">
    <text evidence="1">The sequence shown here is derived from an EMBL/GenBank/DDBJ whole genome shotgun (WGS) entry which is preliminary data.</text>
</comment>
<dbReference type="EMBL" id="SEYY01024218">
    <property type="protein sequence ID" value="KAB7494296.1"/>
    <property type="molecule type" value="Genomic_DNA"/>
</dbReference>
<name>A0A5N5SJY3_9CRUS</name>